<protein>
    <submittedName>
        <fullName evidence="2">Roadblock/LC7 domain-containing protein</fullName>
    </submittedName>
</protein>
<proteinExistence type="predicted"/>
<feature type="domain" description="Roadblock/LAMTOR2" evidence="1">
    <location>
        <begin position="14"/>
        <end position="104"/>
    </location>
</feature>
<dbReference type="InterPro" id="IPR004942">
    <property type="entry name" value="Roadblock/LAMTOR2_dom"/>
</dbReference>
<sequence length="127" mass="13777">MSASPRATTRSPASPILEEALHRTPDIEGMVLLQAKGEVLAVAGAHTDKRRQLASFAVGVFELSTRLATESGRGDVEFHLMRTDDGHMAIHQVGEDRFLFSLAAAEAPLGLVTHDLGWCADRLSRTR</sequence>
<dbReference type="EMBL" id="CP041186">
    <property type="protein sequence ID" value="QDG53935.1"/>
    <property type="molecule type" value="Genomic_DNA"/>
</dbReference>
<evidence type="ECO:0000313" key="2">
    <source>
        <dbReference type="EMBL" id="QDG53935.1"/>
    </source>
</evidence>
<evidence type="ECO:0000259" key="1">
    <source>
        <dbReference type="SMART" id="SM00960"/>
    </source>
</evidence>
<dbReference type="AlphaFoldDB" id="A0A4Y6Q1Q8"/>
<dbReference type="RefSeq" id="WP_141200385.1">
    <property type="nucleotide sequence ID" value="NZ_CP041186.1"/>
</dbReference>
<evidence type="ECO:0000313" key="3">
    <source>
        <dbReference type="Proteomes" id="UP000315995"/>
    </source>
</evidence>
<accession>A0A5B8YFT0</accession>
<dbReference type="SMART" id="SM00960">
    <property type="entry name" value="Robl_LC7"/>
    <property type="match status" value="1"/>
</dbReference>
<name>A0A4Y6Q1Q8_PERCE</name>
<dbReference type="Gene3D" id="3.30.450.30">
    <property type="entry name" value="Dynein light chain 2a, cytoplasmic"/>
    <property type="match status" value="1"/>
</dbReference>
<organism evidence="2 3">
    <name type="scientific">Persicimonas caeni</name>
    <dbReference type="NCBI Taxonomy" id="2292766"/>
    <lineage>
        <taxon>Bacteria</taxon>
        <taxon>Deltaproteobacteria</taxon>
        <taxon>Bradymonadales</taxon>
        <taxon>Bradymonadaceae</taxon>
        <taxon>Persicimonas</taxon>
    </lineage>
</organism>
<keyword evidence="3" id="KW-1185">Reference proteome</keyword>
<accession>A0A4Y6Q1Q8</accession>
<dbReference type="Pfam" id="PF03259">
    <property type="entry name" value="Robl_LC7"/>
    <property type="match status" value="1"/>
</dbReference>
<reference evidence="2 3" key="1">
    <citation type="submission" date="2019-06" db="EMBL/GenBank/DDBJ databases">
        <title>Persicimonas caeni gen. nov., sp. nov., a predatory bacterium isolated from solar saltern.</title>
        <authorList>
            <person name="Wang S."/>
        </authorList>
    </citation>
    <scope>NUCLEOTIDE SEQUENCE [LARGE SCALE GENOMIC DNA]</scope>
    <source>
        <strain evidence="2 3">YN101</strain>
    </source>
</reference>
<dbReference type="SUPFAM" id="SSF103196">
    <property type="entry name" value="Roadblock/LC7 domain"/>
    <property type="match status" value="1"/>
</dbReference>
<dbReference type="Proteomes" id="UP000315995">
    <property type="component" value="Chromosome"/>
</dbReference>
<gene>
    <name evidence="2" type="ORF">FIV42_25280</name>
</gene>